<protein>
    <submittedName>
        <fullName evidence="2">Uncharacterized protein</fullName>
    </submittedName>
</protein>
<sequence length="211" mass="23878">MLIGGFKLRRAGISAAANRETDENLILPTKIRGDLFMENVDRHTTQPTKYKMSVETVVHRADLSQKCQHDVAAPHACPKISTSGDEIKMEESNPTRCSDDSGIYAEKSPLRFPDSGLVRIQFADDNSAETFSASSGMWTMSHANRRSGPDEVEETVRSGSPPIAFRRTEQRRTKGKPKKQNYRRGKQVEQICTQWPHHNIYVLACRYILEK</sequence>
<comment type="caution">
    <text evidence="2">The sequence shown here is derived from an EMBL/GenBank/DDBJ whole genome shotgun (WGS) entry which is preliminary data.</text>
</comment>
<organism evidence="2 3">
    <name type="scientific">Tenebrio molitor</name>
    <name type="common">Yellow mealworm beetle</name>
    <dbReference type="NCBI Taxonomy" id="7067"/>
    <lineage>
        <taxon>Eukaryota</taxon>
        <taxon>Metazoa</taxon>
        <taxon>Ecdysozoa</taxon>
        <taxon>Arthropoda</taxon>
        <taxon>Hexapoda</taxon>
        <taxon>Insecta</taxon>
        <taxon>Pterygota</taxon>
        <taxon>Neoptera</taxon>
        <taxon>Endopterygota</taxon>
        <taxon>Coleoptera</taxon>
        <taxon>Polyphaga</taxon>
        <taxon>Cucujiformia</taxon>
        <taxon>Tenebrionidae</taxon>
        <taxon>Tenebrio</taxon>
    </lineage>
</organism>
<feature type="compositionally biased region" description="Basic residues" evidence="1">
    <location>
        <begin position="173"/>
        <end position="185"/>
    </location>
</feature>
<accession>A0A8J6HRY3</accession>
<dbReference type="AlphaFoldDB" id="A0A8J6HRY3"/>
<evidence type="ECO:0000313" key="3">
    <source>
        <dbReference type="Proteomes" id="UP000719412"/>
    </source>
</evidence>
<dbReference type="EMBL" id="JABDTM020013867">
    <property type="protein sequence ID" value="KAH0819734.1"/>
    <property type="molecule type" value="Genomic_DNA"/>
</dbReference>
<feature type="region of interest" description="Disordered" evidence="1">
    <location>
        <begin position="140"/>
        <end position="185"/>
    </location>
</feature>
<name>A0A8J6HRY3_TENMO</name>
<reference evidence="2" key="2">
    <citation type="submission" date="2021-08" db="EMBL/GenBank/DDBJ databases">
        <authorList>
            <person name="Eriksson T."/>
        </authorList>
    </citation>
    <scope>NUCLEOTIDE SEQUENCE</scope>
    <source>
        <strain evidence="2">Stoneville</strain>
        <tissue evidence="2">Whole head</tissue>
    </source>
</reference>
<keyword evidence="3" id="KW-1185">Reference proteome</keyword>
<dbReference type="Proteomes" id="UP000719412">
    <property type="component" value="Unassembled WGS sequence"/>
</dbReference>
<gene>
    <name evidence="2" type="ORF">GEV33_003056</name>
</gene>
<evidence type="ECO:0000313" key="2">
    <source>
        <dbReference type="EMBL" id="KAH0819734.1"/>
    </source>
</evidence>
<reference evidence="2" key="1">
    <citation type="journal article" date="2020" name="J Insects Food Feed">
        <title>The yellow mealworm (Tenebrio molitor) genome: a resource for the emerging insects as food and feed industry.</title>
        <authorList>
            <person name="Eriksson T."/>
            <person name="Andere A."/>
            <person name="Kelstrup H."/>
            <person name="Emery V."/>
            <person name="Picard C."/>
        </authorList>
    </citation>
    <scope>NUCLEOTIDE SEQUENCE</scope>
    <source>
        <strain evidence="2">Stoneville</strain>
        <tissue evidence="2">Whole head</tissue>
    </source>
</reference>
<evidence type="ECO:0000256" key="1">
    <source>
        <dbReference type="SAM" id="MobiDB-lite"/>
    </source>
</evidence>
<proteinExistence type="predicted"/>